<dbReference type="PROSITE" id="PS51406">
    <property type="entry name" value="FIBRINOGEN_C_2"/>
    <property type="match status" value="1"/>
</dbReference>
<dbReference type="Gene3D" id="3.90.215.10">
    <property type="entry name" value="Gamma Fibrinogen, chain A, domain 1"/>
    <property type="match status" value="1"/>
</dbReference>
<dbReference type="Gene3D" id="4.10.530.10">
    <property type="entry name" value="Gamma-fibrinogen Carboxyl Terminal Fragment, domain 2"/>
    <property type="match status" value="1"/>
</dbReference>
<dbReference type="Pfam" id="PF00147">
    <property type="entry name" value="Fibrinogen_C"/>
    <property type="match status" value="1"/>
</dbReference>
<sequence>MPSYSEAPFIASCDEHTQGGGWTVVLRRQDGSVDFFLFWQDYKQGFGNVQGEFFIGLDRLRALTKNKDQELLIVMDNNEGVQKYAKYSHFAIDNEQNNYKLSTLGVYTGDAGDSLKFHLGYRFSTRDRDNDKDKNNCTNLCTGAWWYVSCHAR</sequence>
<evidence type="ECO:0000313" key="2">
    <source>
        <dbReference type="EMBL" id="ALC40953.1"/>
    </source>
</evidence>
<dbReference type="STRING" id="30019.A0A0M3QUN8"/>
<gene>
    <name evidence="2" type="ORF">Dbus_chr2Rg532</name>
</gene>
<proteinExistence type="predicted"/>
<dbReference type="PANTHER" id="PTHR19143">
    <property type="entry name" value="FIBRINOGEN/TENASCIN/ANGIOPOEITIN"/>
    <property type="match status" value="1"/>
</dbReference>
<reference evidence="2 3" key="1">
    <citation type="submission" date="2015-08" db="EMBL/GenBank/DDBJ databases">
        <title>Ancestral chromatin configuration constrains chromatin evolution on differentiating sex chromosomes in Drosophila.</title>
        <authorList>
            <person name="Zhou Q."/>
            <person name="Bachtrog D."/>
        </authorList>
    </citation>
    <scope>NUCLEOTIDE SEQUENCE [LARGE SCALE GENOMIC DNA]</scope>
    <source>
        <tissue evidence="2">Whole larvae</tissue>
    </source>
</reference>
<dbReference type="Proteomes" id="UP000494163">
    <property type="component" value="Chromosome 2R"/>
</dbReference>
<dbReference type="OMA" id="TKEYWIG"/>
<name>A0A0M3QUN8_DROBS</name>
<dbReference type="InterPro" id="IPR050373">
    <property type="entry name" value="Fibrinogen_C-term_domain"/>
</dbReference>
<dbReference type="OrthoDB" id="6145874at2759"/>
<dbReference type="GO" id="GO:0005615">
    <property type="term" value="C:extracellular space"/>
    <property type="evidence" value="ECO:0007669"/>
    <property type="project" value="TreeGrafter"/>
</dbReference>
<keyword evidence="3" id="KW-1185">Reference proteome</keyword>
<protein>
    <submittedName>
        <fullName evidence="2">Maker26</fullName>
    </submittedName>
</protein>
<evidence type="ECO:0000259" key="1">
    <source>
        <dbReference type="PROSITE" id="PS51406"/>
    </source>
</evidence>
<evidence type="ECO:0000313" key="3">
    <source>
        <dbReference type="Proteomes" id="UP000494163"/>
    </source>
</evidence>
<feature type="domain" description="Fibrinogen C-terminal" evidence="1">
    <location>
        <begin position="1"/>
        <end position="153"/>
    </location>
</feature>
<dbReference type="EMBL" id="CP012524">
    <property type="protein sequence ID" value="ALC40953.1"/>
    <property type="molecule type" value="Genomic_DNA"/>
</dbReference>
<accession>A0A0M3QUN8</accession>
<dbReference type="InterPro" id="IPR036056">
    <property type="entry name" value="Fibrinogen-like_C"/>
</dbReference>
<dbReference type="AlphaFoldDB" id="A0A0M3QUN8"/>
<dbReference type="InterPro" id="IPR002181">
    <property type="entry name" value="Fibrinogen_a/b/g_C_dom"/>
</dbReference>
<dbReference type="SMART" id="SM00186">
    <property type="entry name" value="FBG"/>
    <property type="match status" value="1"/>
</dbReference>
<organism evidence="2 3">
    <name type="scientific">Drosophila busckii</name>
    <name type="common">Fruit fly</name>
    <dbReference type="NCBI Taxonomy" id="30019"/>
    <lineage>
        <taxon>Eukaryota</taxon>
        <taxon>Metazoa</taxon>
        <taxon>Ecdysozoa</taxon>
        <taxon>Arthropoda</taxon>
        <taxon>Hexapoda</taxon>
        <taxon>Insecta</taxon>
        <taxon>Pterygota</taxon>
        <taxon>Neoptera</taxon>
        <taxon>Endopterygota</taxon>
        <taxon>Diptera</taxon>
        <taxon>Brachycera</taxon>
        <taxon>Muscomorpha</taxon>
        <taxon>Ephydroidea</taxon>
        <taxon>Drosophilidae</taxon>
        <taxon>Drosophila</taxon>
    </lineage>
</organism>
<dbReference type="InterPro" id="IPR014716">
    <property type="entry name" value="Fibrinogen_a/b/g_C_1"/>
</dbReference>
<dbReference type="SUPFAM" id="SSF56496">
    <property type="entry name" value="Fibrinogen C-terminal domain-like"/>
    <property type="match status" value="1"/>
</dbReference>